<dbReference type="GO" id="GO:0006047">
    <property type="term" value="P:UDP-N-acetylglucosamine metabolic process"/>
    <property type="evidence" value="ECO:0007669"/>
    <property type="project" value="TreeGrafter"/>
</dbReference>
<evidence type="ECO:0000259" key="11">
    <source>
        <dbReference type="PROSITE" id="PS51278"/>
    </source>
</evidence>
<dbReference type="GO" id="GO:0006487">
    <property type="term" value="P:protein N-linked glycosylation"/>
    <property type="evidence" value="ECO:0007669"/>
    <property type="project" value="TreeGrafter"/>
</dbReference>
<dbReference type="InterPro" id="IPR047084">
    <property type="entry name" value="GFAT_N"/>
</dbReference>
<dbReference type="InterPro" id="IPR035490">
    <property type="entry name" value="GlmS/FrlB_SIS"/>
</dbReference>
<dbReference type="GO" id="GO:0005829">
    <property type="term" value="C:cytosol"/>
    <property type="evidence" value="ECO:0007669"/>
    <property type="project" value="TreeGrafter"/>
</dbReference>
<evidence type="ECO:0000256" key="10">
    <source>
        <dbReference type="HAMAP-Rule" id="MF_00164"/>
    </source>
</evidence>
<dbReference type="PROSITE" id="PS51278">
    <property type="entry name" value="GATASE_TYPE_2"/>
    <property type="match status" value="1"/>
</dbReference>
<dbReference type="GO" id="GO:0097367">
    <property type="term" value="F:carbohydrate derivative binding"/>
    <property type="evidence" value="ECO:0007669"/>
    <property type="project" value="InterPro"/>
</dbReference>
<feature type="domain" description="Glutamine amidotransferase type-2" evidence="11">
    <location>
        <begin position="2"/>
        <end position="236"/>
    </location>
</feature>
<keyword evidence="14" id="KW-1185">Reference proteome</keyword>
<evidence type="ECO:0000256" key="2">
    <source>
        <dbReference type="ARBA" id="ARBA00004496"/>
    </source>
</evidence>
<dbReference type="RefSeq" id="WP_107570083.1">
    <property type="nucleotide sequence ID" value="NZ_PYYB01000002.1"/>
</dbReference>
<keyword evidence="8" id="KW-0677">Repeat</keyword>
<dbReference type="GO" id="GO:0006002">
    <property type="term" value="P:fructose 6-phosphate metabolic process"/>
    <property type="evidence" value="ECO:0007669"/>
    <property type="project" value="TreeGrafter"/>
</dbReference>
<dbReference type="PANTHER" id="PTHR10937">
    <property type="entry name" value="GLUCOSAMINE--FRUCTOSE-6-PHOSPHATE AMINOTRANSFERASE, ISOMERIZING"/>
    <property type="match status" value="1"/>
</dbReference>
<dbReference type="Gene3D" id="3.60.20.10">
    <property type="entry name" value="Glutamine Phosphoribosylpyrophosphate, subunit 1, domain 1"/>
    <property type="match status" value="1"/>
</dbReference>
<dbReference type="AlphaFoldDB" id="A0A2T4UF01"/>
<reference evidence="13 14" key="1">
    <citation type="submission" date="2018-03" db="EMBL/GenBank/DDBJ databases">
        <title>Aquarubrobacter algicola gen. nov., sp. nov., a novel actinobacterium isolated from shallow eutrophic lake during the end of cyanobacterial harmful algal blooms.</title>
        <authorList>
            <person name="Chun S.J."/>
        </authorList>
    </citation>
    <scope>NUCLEOTIDE SEQUENCE [LARGE SCALE GENOMIC DNA]</scope>
    <source>
        <strain evidence="13 14">Seoho-28</strain>
    </source>
</reference>
<keyword evidence="6 10" id="KW-0032">Aminotransferase</keyword>
<dbReference type="InterPro" id="IPR017932">
    <property type="entry name" value="GATase_2_dom"/>
</dbReference>
<dbReference type="CDD" id="cd00714">
    <property type="entry name" value="GFAT"/>
    <property type="match status" value="1"/>
</dbReference>
<dbReference type="GO" id="GO:0005975">
    <property type="term" value="P:carbohydrate metabolic process"/>
    <property type="evidence" value="ECO:0007669"/>
    <property type="project" value="UniProtKB-UniRule"/>
</dbReference>
<feature type="active site" description="For Fru-6P isomerization activity" evidence="10">
    <location>
        <position position="622"/>
    </location>
</feature>
<dbReference type="HAMAP" id="MF_00164">
    <property type="entry name" value="GlmS"/>
    <property type="match status" value="1"/>
</dbReference>
<evidence type="ECO:0000256" key="5">
    <source>
        <dbReference type="ARBA" id="ARBA00022490"/>
    </source>
</evidence>
<comment type="subcellular location">
    <subcellularLocation>
        <location evidence="2 10">Cytoplasm</location>
    </subcellularLocation>
</comment>
<dbReference type="InterPro" id="IPR005855">
    <property type="entry name" value="GFAT"/>
</dbReference>
<evidence type="ECO:0000256" key="1">
    <source>
        <dbReference type="ARBA" id="ARBA00001031"/>
    </source>
</evidence>
<comment type="catalytic activity">
    <reaction evidence="1 10">
        <text>D-fructose 6-phosphate + L-glutamine = D-glucosamine 6-phosphate + L-glutamate</text>
        <dbReference type="Rhea" id="RHEA:13237"/>
        <dbReference type="ChEBI" id="CHEBI:29985"/>
        <dbReference type="ChEBI" id="CHEBI:58359"/>
        <dbReference type="ChEBI" id="CHEBI:58725"/>
        <dbReference type="ChEBI" id="CHEBI:61527"/>
        <dbReference type="EC" id="2.6.1.16"/>
    </reaction>
</comment>
<organism evidence="13 14">
    <name type="scientific">Paraconexibacter algicola</name>
    <dbReference type="NCBI Taxonomy" id="2133960"/>
    <lineage>
        <taxon>Bacteria</taxon>
        <taxon>Bacillati</taxon>
        <taxon>Actinomycetota</taxon>
        <taxon>Thermoleophilia</taxon>
        <taxon>Solirubrobacterales</taxon>
        <taxon>Paraconexibacteraceae</taxon>
        <taxon>Paraconexibacter</taxon>
    </lineage>
</organism>
<dbReference type="EC" id="2.6.1.16" evidence="3 10"/>
<dbReference type="Proteomes" id="UP000240739">
    <property type="component" value="Unassembled WGS sequence"/>
</dbReference>
<sequence>MCGIVGYVGKKDAQPVLLDGLRKLEYRGYDSAGVSVVDGDRIASVRAVGNLDNLEAALVQATGAWAAITPEMLAGTVTAAPITIGIGHTRWATHGRVNEQNAHPHYDNRNRIHVVVNGIVENYMALKQRLIAGGAHFTSETDAEVIAHLVSSHRDQCDTLAEAVRRSFLELEGHYAFVAMGLDDPDTLVAARKECPLIIGRGDGETFLASAIPAFLKHTRDVQVIEDGELVVVTADEVAFMSPGGAPIDREVTTIDWDEETAEKGGYETFMLKEIYEQSDVVAETLADRTLREDGVDLDDEGALDESILANVDRIVIVACGTSFNAGLIGRYAIEEWARVPVEMDVASEYRYRNPILGPRDLVIGITQSGETADTLAAMRLARERGANVLAITNVMGSQATRDADGVLFTRAGLEVSVAATKTFVCQVAVLYLLALRLAELRGALPREELVRLTGEVRRLPHMIRELLDSMDVEEIAQQHHAGEFFLYLGRHAGRAVALEGALKLKEISYIATDAYAAGEMKHGPIALLDEQTPVICIATDSPILDKMISNMQEVRARGAHVIGVASEGNVEIGEHCESVIRVPQTDWMLQPLLAVIPLQLLAYRIARLRGLNVDQPRNLAKTVTVE</sequence>
<dbReference type="FunFam" id="3.40.50.10490:FF:000001">
    <property type="entry name" value="Glutamine--fructose-6-phosphate aminotransferase [isomerizing]"/>
    <property type="match status" value="1"/>
</dbReference>
<evidence type="ECO:0000256" key="4">
    <source>
        <dbReference type="ARBA" id="ARBA00016090"/>
    </source>
</evidence>
<dbReference type="InterPro" id="IPR029055">
    <property type="entry name" value="Ntn_hydrolases_N"/>
</dbReference>
<evidence type="ECO:0000256" key="6">
    <source>
        <dbReference type="ARBA" id="ARBA00022576"/>
    </source>
</evidence>
<feature type="active site" description="Nucleophile; for GATase activity" evidence="10">
    <location>
        <position position="2"/>
    </location>
</feature>
<gene>
    <name evidence="10 13" type="primary">glmS</name>
    <name evidence="13" type="ORF">C7Y72_15465</name>
</gene>
<evidence type="ECO:0000256" key="7">
    <source>
        <dbReference type="ARBA" id="ARBA00022679"/>
    </source>
</evidence>
<keyword evidence="5 10" id="KW-0963">Cytoplasm</keyword>
<dbReference type="PANTHER" id="PTHR10937:SF0">
    <property type="entry name" value="GLUTAMINE--FRUCTOSE-6-PHOSPHATE TRANSAMINASE (ISOMERIZING)"/>
    <property type="match status" value="1"/>
</dbReference>
<name>A0A2T4UF01_9ACTN</name>
<feature type="domain" description="SIS" evidence="12">
    <location>
        <begin position="476"/>
        <end position="617"/>
    </location>
</feature>
<proteinExistence type="inferred from homology"/>
<keyword evidence="7 10" id="KW-0808">Transferase</keyword>
<dbReference type="CDD" id="cd05009">
    <property type="entry name" value="SIS_GlmS_GlmD_2"/>
    <property type="match status" value="1"/>
</dbReference>
<dbReference type="InterPro" id="IPR046348">
    <property type="entry name" value="SIS_dom_sf"/>
</dbReference>
<comment type="caution">
    <text evidence="13">The sequence shown here is derived from an EMBL/GenBank/DDBJ whole genome shotgun (WGS) entry which is preliminary data.</text>
</comment>
<comment type="subunit">
    <text evidence="10">Homodimer.</text>
</comment>
<dbReference type="FunFam" id="3.60.20.10:FF:000006">
    <property type="entry name" value="Glutamine--fructose-6-phosphate aminotransferase [isomerizing]"/>
    <property type="match status" value="1"/>
</dbReference>
<keyword evidence="9" id="KW-0315">Glutamine amidotransferase</keyword>
<dbReference type="EMBL" id="PYYB01000002">
    <property type="protein sequence ID" value="PTL56364.1"/>
    <property type="molecule type" value="Genomic_DNA"/>
</dbReference>
<dbReference type="Gene3D" id="3.40.50.10490">
    <property type="entry name" value="Glucose-6-phosphate isomerase like protein, domain 1"/>
    <property type="match status" value="2"/>
</dbReference>
<feature type="initiator methionine" description="Removed" evidence="10">
    <location>
        <position position="1"/>
    </location>
</feature>
<evidence type="ECO:0000256" key="9">
    <source>
        <dbReference type="ARBA" id="ARBA00022962"/>
    </source>
</evidence>
<accession>A0A2T4UF01</accession>
<comment type="function">
    <text evidence="10">Catalyzes the first step in hexosamine metabolism, converting fructose-6P into glucosamine-6P using glutamine as a nitrogen source.</text>
</comment>
<dbReference type="FunFam" id="3.40.50.10490:FF:000002">
    <property type="entry name" value="Glutamine--fructose-6-phosphate aminotransferase [isomerizing]"/>
    <property type="match status" value="1"/>
</dbReference>
<dbReference type="SUPFAM" id="SSF56235">
    <property type="entry name" value="N-terminal nucleophile aminohydrolases (Ntn hydrolases)"/>
    <property type="match status" value="1"/>
</dbReference>
<feature type="domain" description="SIS" evidence="12">
    <location>
        <begin position="304"/>
        <end position="444"/>
    </location>
</feature>
<dbReference type="SUPFAM" id="SSF53697">
    <property type="entry name" value="SIS domain"/>
    <property type="match status" value="1"/>
</dbReference>
<dbReference type="InterPro" id="IPR035466">
    <property type="entry name" value="GlmS/AgaS_SIS"/>
</dbReference>
<evidence type="ECO:0000256" key="3">
    <source>
        <dbReference type="ARBA" id="ARBA00012916"/>
    </source>
</evidence>
<evidence type="ECO:0000313" key="14">
    <source>
        <dbReference type="Proteomes" id="UP000240739"/>
    </source>
</evidence>
<evidence type="ECO:0000259" key="12">
    <source>
        <dbReference type="PROSITE" id="PS51464"/>
    </source>
</evidence>
<dbReference type="InterPro" id="IPR001347">
    <property type="entry name" value="SIS_dom"/>
</dbReference>
<evidence type="ECO:0000313" key="13">
    <source>
        <dbReference type="EMBL" id="PTL56364.1"/>
    </source>
</evidence>
<dbReference type="NCBIfam" id="NF001484">
    <property type="entry name" value="PRK00331.1"/>
    <property type="match status" value="1"/>
</dbReference>
<dbReference type="CDD" id="cd05008">
    <property type="entry name" value="SIS_GlmS_GlmD_1"/>
    <property type="match status" value="1"/>
</dbReference>
<dbReference type="PROSITE" id="PS51464">
    <property type="entry name" value="SIS"/>
    <property type="match status" value="2"/>
</dbReference>
<evidence type="ECO:0000256" key="8">
    <source>
        <dbReference type="ARBA" id="ARBA00022737"/>
    </source>
</evidence>
<dbReference type="Pfam" id="PF01380">
    <property type="entry name" value="SIS"/>
    <property type="match status" value="2"/>
</dbReference>
<dbReference type="Pfam" id="PF13522">
    <property type="entry name" value="GATase_6"/>
    <property type="match status" value="1"/>
</dbReference>
<dbReference type="GO" id="GO:0046349">
    <property type="term" value="P:amino sugar biosynthetic process"/>
    <property type="evidence" value="ECO:0007669"/>
    <property type="project" value="UniProtKB-ARBA"/>
</dbReference>
<dbReference type="OrthoDB" id="9761808at2"/>
<dbReference type="GO" id="GO:0004360">
    <property type="term" value="F:glutamine-fructose-6-phosphate transaminase (isomerizing) activity"/>
    <property type="evidence" value="ECO:0007669"/>
    <property type="project" value="UniProtKB-UniRule"/>
</dbReference>
<dbReference type="NCBIfam" id="TIGR01135">
    <property type="entry name" value="glmS"/>
    <property type="match status" value="1"/>
</dbReference>
<protein>
    <recommendedName>
        <fullName evidence="4 10">Glutamine--fructose-6-phosphate aminotransferase [isomerizing]</fullName>
        <ecNumber evidence="3 10">2.6.1.16</ecNumber>
    </recommendedName>
    <alternativeName>
        <fullName evidence="10">D-fructose-6-phosphate amidotransferase</fullName>
    </alternativeName>
    <alternativeName>
        <fullName evidence="10">GFAT</fullName>
    </alternativeName>
    <alternativeName>
        <fullName evidence="10">Glucosamine-6-phosphate synthase</fullName>
    </alternativeName>
    <alternativeName>
        <fullName evidence="10">Hexosephosphate aminotransferase</fullName>
    </alternativeName>
    <alternativeName>
        <fullName evidence="10">L-glutamine--D-fructose-6-phosphate amidotransferase</fullName>
    </alternativeName>
</protein>